<dbReference type="Proteomes" id="UP000054560">
    <property type="component" value="Unassembled WGS sequence"/>
</dbReference>
<keyword evidence="2" id="KW-0560">Oxidoreductase</keyword>
<protein>
    <recommendedName>
        <fullName evidence="3">NADH:flavin oxidoreductase/NADH oxidase N-terminal domain-containing protein</fullName>
    </recommendedName>
</protein>
<dbReference type="PANTHER" id="PTHR43656:SF2">
    <property type="entry name" value="BINDING OXIDOREDUCTASE, PUTATIVE (AFU_ORTHOLOGUE AFUA_2G08260)-RELATED"/>
    <property type="match status" value="1"/>
</dbReference>
<dbReference type="Pfam" id="PF00724">
    <property type="entry name" value="Oxidored_FMN"/>
    <property type="match status" value="1"/>
</dbReference>
<evidence type="ECO:0000313" key="4">
    <source>
        <dbReference type="EMBL" id="KNC87261.1"/>
    </source>
</evidence>
<dbReference type="InterPro" id="IPR013785">
    <property type="entry name" value="Aldolase_TIM"/>
</dbReference>
<keyword evidence="1" id="KW-0285">Flavoprotein</keyword>
<accession>A0A0L0GEE7</accession>
<dbReference type="AlphaFoldDB" id="A0A0L0GEE7"/>
<reference evidence="4 5" key="1">
    <citation type="submission" date="2011-02" db="EMBL/GenBank/DDBJ databases">
        <title>The Genome Sequence of Sphaeroforma arctica JP610.</title>
        <authorList>
            <consortium name="The Broad Institute Genome Sequencing Platform"/>
            <person name="Russ C."/>
            <person name="Cuomo C."/>
            <person name="Young S.K."/>
            <person name="Zeng Q."/>
            <person name="Gargeya S."/>
            <person name="Alvarado L."/>
            <person name="Berlin A."/>
            <person name="Chapman S.B."/>
            <person name="Chen Z."/>
            <person name="Freedman E."/>
            <person name="Gellesch M."/>
            <person name="Goldberg J."/>
            <person name="Griggs A."/>
            <person name="Gujja S."/>
            <person name="Heilman E."/>
            <person name="Heiman D."/>
            <person name="Howarth C."/>
            <person name="Mehta T."/>
            <person name="Neiman D."/>
            <person name="Pearson M."/>
            <person name="Roberts A."/>
            <person name="Saif S."/>
            <person name="Shea T."/>
            <person name="Shenoy N."/>
            <person name="Sisk P."/>
            <person name="Stolte C."/>
            <person name="Sykes S."/>
            <person name="White J."/>
            <person name="Yandava C."/>
            <person name="Burger G."/>
            <person name="Gray M.W."/>
            <person name="Holland P.W.H."/>
            <person name="King N."/>
            <person name="Lang F.B.F."/>
            <person name="Roger A.J."/>
            <person name="Ruiz-Trillo I."/>
            <person name="Haas B."/>
            <person name="Nusbaum C."/>
            <person name="Birren B."/>
        </authorList>
    </citation>
    <scope>NUCLEOTIDE SEQUENCE [LARGE SCALE GENOMIC DNA]</scope>
    <source>
        <strain evidence="4 5">JP610</strain>
    </source>
</reference>
<dbReference type="GO" id="GO:0016491">
    <property type="term" value="F:oxidoreductase activity"/>
    <property type="evidence" value="ECO:0007669"/>
    <property type="project" value="UniProtKB-KW"/>
</dbReference>
<dbReference type="Gene3D" id="3.20.20.70">
    <property type="entry name" value="Aldolase class I"/>
    <property type="match status" value="1"/>
</dbReference>
<organism evidence="4 5">
    <name type="scientific">Sphaeroforma arctica JP610</name>
    <dbReference type="NCBI Taxonomy" id="667725"/>
    <lineage>
        <taxon>Eukaryota</taxon>
        <taxon>Ichthyosporea</taxon>
        <taxon>Ichthyophonida</taxon>
        <taxon>Sphaeroforma</taxon>
    </lineage>
</organism>
<dbReference type="CDD" id="cd04733">
    <property type="entry name" value="OYE_like_2_FMN"/>
    <property type="match status" value="1"/>
</dbReference>
<evidence type="ECO:0000256" key="2">
    <source>
        <dbReference type="ARBA" id="ARBA00023002"/>
    </source>
</evidence>
<dbReference type="PANTHER" id="PTHR43656">
    <property type="entry name" value="BINDING OXIDOREDUCTASE, PUTATIVE (AFU_ORTHOLOGUE AFUA_2G08260)-RELATED"/>
    <property type="match status" value="1"/>
</dbReference>
<dbReference type="GeneID" id="25901094"/>
<evidence type="ECO:0000259" key="3">
    <source>
        <dbReference type="Pfam" id="PF00724"/>
    </source>
</evidence>
<dbReference type="STRING" id="667725.A0A0L0GEE7"/>
<feature type="domain" description="NADH:flavin oxidoreductase/NADH oxidase N-terminal" evidence="3">
    <location>
        <begin position="13"/>
        <end position="352"/>
    </location>
</feature>
<keyword evidence="5" id="KW-1185">Reference proteome</keyword>
<dbReference type="OrthoDB" id="276546at2759"/>
<dbReference type="InterPro" id="IPR001155">
    <property type="entry name" value="OxRdtase_FMN_N"/>
</dbReference>
<dbReference type="InterPro" id="IPR051799">
    <property type="entry name" value="NADH_flavin_oxidoreductase"/>
</dbReference>
<name>A0A0L0GEE7_9EUKA</name>
<gene>
    <name evidence="4" type="ORF">SARC_00590</name>
</gene>
<evidence type="ECO:0000256" key="1">
    <source>
        <dbReference type="ARBA" id="ARBA00022630"/>
    </source>
</evidence>
<evidence type="ECO:0000313" key="5">
    <source>
        <dbReference type="Proteomes" id="UP000054560"/>
    </source>
</evidence>
<dbReference type="RefSeq" id="XP_014161163.1">
    <property type="nucleotide sequence ID" value="XM_014305688.1"/>
</dbReference>
<sequence length="442" mass="48202">MDTSLTLPCGAILKNRIAKAAMTEGLATFDGRSTDELCNLYRVWAEGGAGLLITGNVQIDSEHLERIGNVMIEGTPDEDRMARLRKYAEAGTRNNTHLWAQISHAGRQTNPTVNQAPKAMSAVPVKVPGFGNPVELTIAEIEQIVERFATAALALKAAGFTGIQIHGAHGYLIASSLSPLANLRTDKYGGSLENRARMLLDIIHACRAAVGPAFPISVKINSADFQHGGFTSDDCFVVVDWLQKASVDLIEISGGTYESPEMFSGTKLKAEHDAAKKKEEETNALKQQSTLAREAYFVKFAQQMREKVNIPLMVTGGFRTRSVMEHAVATQSVDVVGIARPMCIMTDAPQKLLDGTVDILPSYEDNVGVPLYASIFSKFRIGRSANIAAVVMYLYAQIYAIARNGVADENMSRVVALYNAYTHDSKLLPEYTAWRKEVNTKA</sequence>
<proteinExistence type="predicted"/>
<dbReference type="eggNOG" id="KOG0134">
    <property type="taxonomic scope" value="Eukaryota"/>
</dbReference>
<dbReference type="GO" id="GO:0010181">
    <property type="term" value="F:FMN binding"/>
    <property type="evidence" value="ECO:0007669"/>
    <property type="project" value="InterPro"/>
</dbReference>
<dbReference type="EMBL" id="KQ241616">
    <property type="protein sequence ID" value="KNC87261.1"/>
    <property type="molecule type" value="Genomic_DNA"/>
</dbReference>
<dbReference type="SUPFAM" id="SSF51395">
    <property type="entry name" value="FMN-linked oxidoreductases"/>
    <property type="match status" value="1"/>
</dbReference>